<feature type="transmembrane region" description="Helical" evidence="5">
    <location>
        <begin position="265"/>
        <end position="285"/>
    </location>
</feature>
<dbReference type="PANTHER" id="PTHR37955">
    <property type="entry name" value="TELLURITE RESISTANCE PROTEIN TEHA"/>
    <property type="match status" value="1"/>
</dbReference>
<feature type="transmembrane region" description="Helical" evidence="5">
    <location>
        <begin position="145"/>
        <end position="163"/>
    </location>
</feature>
<proteinExistence type="predicted"/>
<dbReference type="EMBL" id="FIZP01000002">
    <property type="protein sequence ID" value="CZE47210.1"/>
    <property type="molecule type" value="Genomic_DNA"/>
</dbReference>
<reference evidence="6 7" key="1">
    <citation type="submission" date="2016-02" db="EMBL/GenBank/DDBJ databases">
        <authorList>
            <consortium name="Pathogen Informatics"/>
        </authorList>
    </citation>
    <scope>NUCLEOTIDE SEQUENCE [LARGE SCALE GENOMIC DNA]</scope>
    <source>
        <strain evidence="6 7">RC20</strain>
    </source>
</reference>
<feature type="transmembrane region" description="Helical" evidence="5">
    <location>
        <begin position="41"/>
        <end position="66"/>
    </location>
</feature>
<dbReference type="OrthoDB" id="309023at2"/>
<keyword evidence="2 5" id="KW-0812">Transmembrane</keyword>
<feature type="transmembrane region" description="Helical" evidence="5">
    <location>
        <begin position="7"/>
        <end position="29"/>
    </location>
</feature>
<evidence type="ECO:0000256" key="5">
    <source>
        <dbReference type="SAM" id="Phobius"/>
    </source>
</evidence>
<dbReference type="GO" id="GO:0005886">
    <property type="term" value="C:plasma membrane"/>
    <property type="evidence" value="ECO:0007669"/>
    <property type="project" value="TreeGrafter"/>
</dbReference>
<evidence type="ECO:0000313" key="7">
    <source>
        <dbReference type="Proteomes" id="UP000069632"/>
    </source>
</evidence>
<sequence length="329" mass="36243">MKESIKFLPISLFGSVMGLCGFSVGMKHYAHVIENDGFKSIVMGLGVLLEVLAFVSFIALCVAYIAKMVMFFENVKAEWKNPVTKSFFGTFFIAILLLPLLIADYSLTLARIVWSIGAIGMACFAVYVVSTWIMNAHEVAHNTPAWIVPVVGTLDIPLAAWLFKDSVEIHYFSIAALSVGLFFAVPLVTLILSRIIFFQKLPEKLMPTLMILIAPFAVGFLAYHSQFPTVDNFSLGLYFIGIFVFLAVSGQLLNLSKCCVFRVSWWAVSFPLAALFNATVALAGSPLSQNTWLFSALAVVMFVICVVIFIWLVYRSVSGILQGELANLA</sequence>
<dbReference type="AlphaFoldDB" id="A0A128EE37"/>
<feature type="transmembrane region" description="Helical" evidence="5">
    <location>
        <begin position="205"/>
        <end position="223"/>
    </location>
</feature>
<dbReference type="Pfam" id="PF03595">
    <property type="entry name" value="SLAC1"/>
    <property type="match status" value="1"/>
</dbReference>
<dbReference type="RefSeq" id="WP_075493363.1">
    <property type="nucleotide sequence ID" value="NZ_CP053844.1"/>
</dbReference>
<keyword evidence="7" id="KW-1185">Reference proteome</keyword>
<feature type="transmembrane region" description="Helical" evidence="5">
    <location>
        <begin position="87"/>
        <end position="106"/>
    </location>
</feature>
<feature type="transmembrane region" description="Helical" evidence="5">
    <location>
        <begin position="112"/>
        <end position="133"/>
    </location>
</feature>
<organism evidence="6 7">
    <name type="scientific">Campylobacter geochelonis</name>
    <dbReference type="NCBI Taxonomy" id="1780362"/>
    <lineage>
        <taxon>Bacteria</taxon>
        <taxon>Pseudomonadati</taxon>
        <taxon>Campylobacterota</taxon>
        <taxon>Epsilonproteobacteria</taxon>
        <taxon>Campylobacterales</taxon>
        <taxon>Campylobacteraceae</taxon>
        <taxon>Campylobacter</taxon>
    </lineage>
</organism>
<feature type="transmembrane region" description="Helical" evidence="5">
    <location>
        <begin position="169"/>
        <end position="193"/>
    </location>
</feature>
<dbReference type="InterPro" id="IPR004695">
    <property type="entry name" value="SLAC1/Mae1/Ssu1/TehA"/>
</dbReference>
<gene>
    <name evidence="6" type="primary">tehA</name>
    <name evidence="6" type="ORF">ERS672216_00770</name>
</gene>
<accession>A0A128EE37</accession>
<keyword evidence="4 5" id="KW-0472">Membrane</keyword>
<evidence type="ECO:0000313" key="6">
    <source>
        <dbReference type="EMBL" id="CZE47210.1"/>
    </source>
</evidence>
<dbReference type="InterPro" id="IPR052951">
    <property type="entry name" value="Tellurite_res_ion_channel"/>
</dbReference>
<dbReference type="GO" id="GO:0046583">
    <property type="term" value="F:monoatomic cation efflux transmembrane transporter activity"/>
    <property type="evidence" value="ECO:0007669"/>
    <property type="project" value="TreeGrafter"/>
</dbReference>
<protein>
    <submittedName>
        <fullName evidence="6">C4-dicarboxylate transporter/malic acid transport protein</fullName>
    </submittedName>
</protein>
<dbReference type="CDD" id="cd09323">
    <property type="entry name" value="TDT_SLAC1_like"/>
    <property type="match status" value="1"/>
</dbReference>
<dbReference type="Gene3D" id="1.50.10.150">
    <property type="entry name" value="Voltage-dependent anion channel"/>
    <property type="match status" value="1"/>
</dbReference>
<keyword evidence="3 5" id="KW-1133">Transmembrane helix</keyword>
<evidence type="ECO:0000256" key="2">
    <source>
        <dbReference type="ARBA" id="ARBA00022692"/>
    </source>
</evidence>
<evidence type="ECO:0000256" key="4">
    <source>
        <dbReference type="ARBA" id="ARBA00023136"/>
    </source>
</evidence>
<dbReference type="InterPro" id="IPR038665">
    <property type="entry name" value="Voltage-dep_anion_channel_sf"/>
</dbReference>
<dbReference type="PANTHER" id="PTHR37955:SF1">
    <property type="entry name" value="DEP DOMAIN-CONTAINING PROTEIN"/>
    <property type="match status" value="1"/>
</dbReference>
<comment type="subcellular location">
    <subcellularLocation>
        <location evidence="1">Membrane</location>
        <topology evidence="1">Multi-pass membrane protein</topology>
    </subcellularLocation>
</comment>
<feature type="transmembrane region" description="Helical" evidence="5">
    <location>
        <begin position="291"/>
        <end position="314"/>
    </location>
</feature>
<evidence type="ECO:0000256" key="3">
    <source>
        <dbReference type="ARBA" id="ARBA00022989"/>
    </source>
</evidence>
<feature type="transmembrane region" description="Helical" evidence="5">
    <location>
        <begin position="235"/>
        <end position="253"/>
    </location>
</feature>
<name>A0A128EE37_9BACT</name>
<dbReference type="Proteomes" id="UP000069632">
    <property type="component" value="Unassembled WGS sequence"/>
</dbReference>
<evidence type="ECO:0000256" key="1">
    <source>
        <dbReference type="ARBA" id="ARBA00004141"/>
    </source>
</evidence>